<comment type="subcellular location">
    <subcellularLocation>
        <location evidence="1 11">Nucleus</location>
    </subcellularLocation>
</comment>
<sequence length="142" mass="15649">MLIGTIASTIALMLKEQVTVQSHIWGLQTGQMMVEQGDLATDDTVKVMVANADLVLVNNKLFGEKLNEKLELVLKNVKPGASVVHTYPLFLQGTNRSGRTRGQKKSIFNVEPSKFEPGDVSWSDNDHSLYYWAVKKGSTIAA</sequence>
<evidence type="ECO:0000256" key="6">
    <source>
        <dbReference type="ARBA" id="ARBA00022691"/>
    </source>
</evidence>
<keyword evidence="7 11" id="KW-0156">Chromatin regulator</keyword>
<comment type="function">
    <text evidence="11">Histone methyltransferase that specifically trimethylates histone H3 to form H3K79me3. This methylation is required for telomere silencing and for the pachytene checkpoint during the meiotic cell cycle by allowing the recruitment of RAD9 to double strand breaks. Nucleosomes are preferred as substrate compared to free histone.</text>
</comment>
<dbReference type="Gene3D" id="3.40.50.150">
    <property type="entry name" value="Vaccinia Virus protein VP39"/>
    <property type="match status" value="1"/>
</dbReference>
<dbReference type="GO" id="GO:0006281">
    <property type="term" value="P:DNA repair"/>
    <property type="evidence" value="ECO:0007669"/>
    <property type="project" value="TreeGrafter"/>
</dbReference>
<evidence type="ECO:0000256" key="3">
    <source>
        <dbReference type="ARBA" id="ARBA00020987"/>
    </source>
</evidence>
<dbReference type="PROSITE" id="PS51569">
    <property type="entry name" value="DOT1"/>
    <property type="match status" value="1"/>
</dbReference>
<comment type="activity regulation">
    <text evidence="11">Ubiquitination of histone H2B to form H2BK123ub1 is required for efficient DOT1 methyltransferase activity on histone H3.</text>
</comment>
<dbReference type="Pfam" id="PF08123">
    <property type="entry name" value="DOT1"/>
    <property type="match status" value="1"/>
</dbReference>
<protein>
    <recommendedName>
        <fullName evidence="3 11">Histone-lysine N-methyltransferase, H3 lysine-79 specific</fullName>
        <ecNumber evidence="2 11">2.1.1.360</ecNumber>
    </recommendedName>
    <alternativeName>
        <fullName evidence="9 11">Histone H3-K79 methyltransferase</fullName>
    </alternativeName>
</protein>
<comment type="similarity">
    <text evidence="11">Belongs to the class I-like SAM-binding methyltransferase superfamily. DOT1 family.</text>
</comment>
<comment type="miscellaneous">
    <text evidence="11">In contrast to other lysine histone methyltransferases, it does not contain a SET domain, suggesting the existence of another mechanism for methylation of lysine residues of histones.</text>
</comment>
<keyword evidence="4 11" id="KW-0489">Methyltransferase</keyword>
<dbReference type="InterPro" id="IPR029063">
    <property type="entry name" value="SAM-dependent_MTases_sf"/>
</dbReference>
<dbReference type="AlphaFoldDB" id="A0A9P5PJ04"/>
<evidence type="ECO:0000256" key="7">
    <source>
        <dbReference type="ARBA" id="ARBA00022853"/>
    </source>
</evidence>
<evidence type="ECO:0000256" key="8">
    <source>
        <dbReference type="ARBA" id="ARBA00023242"/>
    </source>
</evidence>
<proteinExistence type="inferred from homology"/>
<evidence type="ECO:0000256" key="4">
    <source>
        <dbReference type="ARBA" id="ARBA00022603"/>
    </source>
</evidence>
<evidence type="ECO:0000256" key="10">
    <source>
        <dbReference type="ARBA" id="ARBA00047770"/>
    </source>
</evidence>
<evidence type="ECO:0000256" key="9">
    <source>
        <dbReference type="ARBA" id="ARBA00029821"/>
    </source>
</evidence>
<evidence type="ECO:0000256" key="1">
    <source>
        <dbReference type="ARBA" id="ARBA00004123"/>
    </source>
</evidence>
<evidence type="ECO:0000259" key="12">
    <source>
        <dbReference type="PROSITE" id="PS51569"/>
    </source>
</evidence>
<evidence type="ECO:0000313" key="13">
    <source>
        <dbReference type="EMBL" id="KAF9062950.1"/>
    </source>
</evidence>
<name>A0A9P5PJ04_9AGAR</name>
<keyword evidence="6 11" id="KW-0949">S-adenosyl-L-methionine</keyword>
<dbReference type="EC" id="2.1.1.360" evidence="2 11"/>
<dbReference type="GO" id="GO:0000077">
    <property type="term" value="P:DNA damage checkpoint signaling"/>
    <property type="evidence" value="ECO:0007669"/>
    <property type="project" value="TreeGrafter"/>
</dbReference>
<comment type="caution">
    <text evidence="13">The sequence shown here is derived from an EMBL/GenBank/DDBJ whole genome shotgun (WGS) entry which is preliminary data.</text>
</comment>
<evidence type="ECO:0000256" key="11">
    <source>
        <dbReference type="RuleBase" id="RU271113"/>
    </source>
</evidence>
<dbReference type="PANTHER" id="PTHR21451">
    <property type="entry name" value="HISTONE H3 METHYLTRANSFERASE"/>
    <property type="match status" value="1"/>
</dbReference>
<keyword evidence="8 11" id="KW-0539">Nucleus</keyword>
<accession>A0A9P5PJ04</accession>
<organism evidence="13 14">
    <name type="scientific">Rhodocollybia butyracea</name>
    <dbReference type="NCBI Taxonomy" id="206335"/>
    <lineage>
        <taxon>Eukaryota</taxon>
        <taxon>Fungi</taxon>
        <taxon>Dikarya</taxon>
        <taxon>Basidiomycota</taxon>
        <taxon>Agaricomycotina</taxon>
        <taxon>Agaricomycetes</taxon>
        <taxon>Agaricomycetidae</taxon>
        <taxon>Agaricales</taxon>
        <taxon>Marasmiineae</taxon>
        <taxon>Omphalotaceae</taxon>
        <taxon>Rhodocollybia</taxon>
    </lineage>
</organism>
<feature type="domain" description="DOT1" evidence="12">
    <location>
        <begin position="1"/>
        <end position="142"/>
    </location>
</feature>
<reference evidence="13" key="1">
    <citation type="submission" date="2020-11" db="EMBL/GenBank/DDBJ databases">
        <authorList>
            <consortium name="DOE Joint Genome Institute"/>
            <person name="Ahrendt S."/>
            <person name="Riley R."/>
            <person name="Andreopoulos W."/>
            <person name="Labutti K."/>
            <person name="Pangilinan J."/>
            <person name="Ruiz-Duenas F.J."/>
            <person name="Barrasa J.M."/>
            <person name="Sanchez-Garcia M."/>
            <person name="Camarero S."/>
            <person name="Miyauchi S."/>
            <person name="Serrano A."/>
            <person name="Linde D."/>
            <person name="Babiker R."/>
            <person name="Drula E."/>
            <person name="Ayuso-Fernandez I."/>
            <person name="Pacheco R."/>
            <person name="Padilla G."/>
            <person name="Ferreira P."/>
            <person name="Barriuso J."/>
            <person name="Kellner H."/>
            <person name="Castanera R."/>
            <person name="Alfaro M."/>
            <person name="Ramirez L."/>
            <person name="Pisabarro A.G."/>
            <person name="Kuo A."/>
            <person name="Tritt A."/>
            <person name="Lipzen A."/>
            <person name="He G."/>
            <person name="Yan M."/>
            <person name="Ng V."/>
            <person name="Cullen D."/>
            <person name="Martin F."/>
            <person name="Rosso M.-N."/>
            <person name="Henrissat B."/>
            <person name="Hibbett D."/>
            <person name="Martinez A.T."/>
            <person name="Grigoriev I.V."/>
        </authorList>
    </citation>
    <scope>NUCLEOTIDE SEQUENCE</scope>
    <source>
        <strain evidence="13">AH 40177</strain>
    </source>
</reference>
<evidence type="ECO:0000256" key="2">
    <source>
        <dbReference type="ARBA" id="ARBA00012190"/>
    </source>
</evidence>
<dbReference type="GO" id="GO:0032259">
    <property type="term" value="P:methylation"/>
    <property type="evidence" value="ECO:0007669"/>
    <property type="project" value="UniProtKB-KW"/>
</dbReference>
<dbReference type="Proteomes" id="UP000772434">
    <property type="component" value="Unassembled WGS sequence"/>
</dbReference>
<evidence type="ECO:0000313" key="14">
    <source>
        <dbReference type="Proteomes" id="UP000772434"/>
    </source>
</evidence>
<evidence type="ECO:0000256" key="5">
    <source>
        <dbReference type="ARBA" id="ARBA00022679"/>
    </source>
</evidence>
<keyword evidence="14" id="KW-1185">Reference proteome</keyword>
<dbReference type="EMBL" id="JADNRY010000157">
    <property type="protein sequence ID" value="KAF9062950.1"/>
    <property type="molecule type" value="Genomic_DNA"/>
</dbReference>
<dbReference type="OrthoDB" id="443402at2759"/>
<dbReference type="PANTHER" id="PTHR21451:SF0">
    <property type="entry name" value="HISTONE-LYSINE N-METHYLTRANSFERASE, H3 LYSINE-79 SPECIFIC"/>
    <property type="match status" value="1"/>
</dbReference>
<comment type="catalytic activity">
    <reaction evidence="10 11">
        <text>L-lysyl(79)-[histone H3] + 3 S-adenosyl-L-methionine = N(6),N(6),N(6)-trimethyl-L-lysyl(79)-[histone H3] + 3 S-adenosyl-L-homocysteine + 3 H(+)</text>
        <dbReference type="Rhea" id="RHEA:60328"/>
        <dbReference type="Rhea" id="RHEA-COMP:15549"/>
        <dbReference type="Rhea" id="RHEA-COMP:15552"/>
        <dbReference type="ChEBI" id="CHEBI:15378"/>
        <dbReference type="ChEBI" id="CHEBI:29969"/>
        <dbReference type="ChEBI" id="CHEBI:57856"/>
        <dbReference type="ChEBI" id="CHEBI:59789"/>
        <dbReference type="ChEBI" id="CHEBI:61961"/>
        <dbReference type="EC" id="2.1.1.360"/>
    </reaction>
</comment>
<keyword evidence="5 11" id="KW-0808">Transferase</keyword>
<dbReference type="GO" id="GO:0005634">
    <property type="term" value="C:nucleus"/>
    <property type="evidence" value="ECO:0007669"/>
    <property type="project" value="UniProtKB-SubCell"/>
</dbReference>
<gene>
    <name evidence="13" type="ORF">BDP27DRAFT_1427338</name>
</gene>
<dbReference type="InterPro" id="IPR025789">
    <property type="entry name" value="DOT1_dom"/>
</dbReference>
<dbReference type="InterPro" id="IPR030445">
    <property type="entry name" value="H3-K79_meTrfase"/>
</dbReference>
<dbReference type="GO" id="GO:0140956">
    <property type="term" value="F:histone H3K79 trimethyltransferase activity"/>
    <property type="evidence" value="ECO:0007669"/>
    <property type="project" value="UniProtKB-EC"/>
</dbReference>